<accession>A0ABD0YBG1</accession>
<dbReference type="InterPro" id="IPR001810">
    <property type="entry name" value="F-box_dom"/>
</dbReference>
<comment type="caution">
    <text evidence="3">The sequence shown here is derived from an EMBL/GenBank/DDBJ whole genome shotgun (WGS) entry which is preliminary data.</text>
</comment>
<feature type="coiled-coil region" evidence="1">
    <location>
        <begin position="233"/>
        <end position="267"/>
    </location>
</feature>
<evidence type="ECO:0000313" key="3">
    <source>
        <dbReference type="EMBL" id="KAL1124577.1"/>
    </source>
</evidence>
<keyword evidence="4" id="KW-1185">Reference proteome</keyword>
<sequence length="287" mass="32942">MIQIIDLPDVVIEHIFSFLQYDAIAQNRIVCRKFNETGGKMLNRGYYAADRFHEKTLKAIKAKLPRRESERRVHPLARQCDILIAIETRLSMLAMTFTKWMDAKVCCFIPGKVIDEIMRVLRCVANNPNPPRAHEILQELRDISSMAMEHFDEKILPRLKLMMGVPPFMQVIFFTGTNRCDSEDVSHVVFKPRGCILPSHHSSSTTISVVEFNKLVMRESVNRRKIKAQSLLLHKQANEIADLRKQVEEWEAKLRDLTTNVFRAKELPSTSTSSSTSSIGTTIVFII</sequence>
<dbReference type="EMBL" id="JBFDAA010000010">
    <property type="protein sequence ID" value="KAL1124577.1"/>
    <property type="molecule type" value="Genomic_DNA"/>
</dbReference>
<name>A0ABD0YBG1_9HEMI</name>
<dbReference type="PANTHER" id="PTHR13252:SF9">
    <property type="entry name" value="F-BOX ONLY PROTEIN 28"/>
    <property type="match status" value="1"/>
</dbReference>
<evidence type="ECO:0000256" key="1">
    <source>
        <dbReference type="SAM" id="Coils"/>
    </source>
</evidence>
<evidence type="ECO:0000259" key="2">
    <source>
        <dbReference type="PROSITE" id="PS50181"/>
    </source>
</evidence>
<dbReference type="CDD" id="cd22100">
    <property type="entry name" value="F-box_FBXO28"/>
    <property type="match status" value="1"/>
</dbReference>
<proteinExistence type="predicted"/>
<evidence type="ECO:0000313" key="4">
    <source>
        <dbReference type="Proteomes" id="UP001558652"/>
    </source>
</evidence>
<reference evidence="3 4" key="1">
    <citation type="submission" date="2024-07" db="EMBL/GenBank/DDBJ databases">
        <title>Chromosome-level genome assembly of the water stick insect Ranatra chinensis (Heteroptera: Nepidae).</title>
        <authorList>
            <person name="Liu X."/>
        </authorList>
    </citation>
    <scope>NUCLEOTIDE SEQUENCE [LARGE SCALE GENOMIC DNA]</scope>
    <source>
        <strain evidence="3">Cailab_2021Rc</strain>
        <tissue evidence="3">Muscle</tissue>
    </source>
</reference>
<organism evidence="3 4">
    <name type="scientific">Ranatra chinensis</name>
    <dbReference type="NCBI Taxonomy" id="642074"/>
    <lineage>
        <taxon>Eukaryota</taxon>
        <taxon>Metazoa</taxon>
        <taxon>Ecdysozoa</taxon>
        <taxon>Arthropoda</taxon>
        <taxon>Hexapoda</taxon>
        <taxon>Insecta</taxon>
        <taxon>Pterygota</taxon>
        <taxon>Neoptera</taxon>
        <taxon>Paraneoptera</taxon>
        <taxon>Hemiptera</taxon>
        <taxon>Heteroptera</taxon>
        <taxon>Panheteroptera</taxon>
        <taxon>Nepomorpha</taxon>
        <taxon>Nepidae</taxon>
        <taxon>Ranatrinae</taxon>
        <taxon>Ranatra</taxon>
    </lineage>
</organism>
<dbReference type="InterPro" id="IPR036047">
    <property type="entry name" value="F-box-like_dom_sf"/>
</dbReference>
<dbReference type="SUPFAM" id="SSF81383">
    <property type="entry name" value="F-box domain"/>
    <property type="match status" value="1"/>
</dbReference>
<dbReference type="AlphaFoldDB" id="A0ABD0YBG1"/>
<dbReference type="PANTHER" id="PTHR13252">
    <property type="entry name" value="F-BOX ONLY PROTEIN 28"/>
    <property type="match status" value="1"/>
</dbReference>
<dbReference type="InterPro" id="IPR039719">
    <property type="entry name" value="FBXO28"/>
</dbReference>
<protein>
    <recommendedName>
        <fullName evidence="2">F-box domain-containing protein</fullName>
    </recommendedName>
</protein>
<dbReference type="Proteomes" id="UP001558652">
    <property type="component" value="Unassembled WGS sequence"/>
</dbReference>
<gene>
    <name evidence="3" type="ORF">AAG570_001201</name>
</gene>
<feature type="domain" description="F-box" evidence="2">
    <location>
        <begin position="1"/>
        <end position="56"/>
    </location>
</feature>
<dbReference type="PROSITE" id="PS50181">
    <property type="entry name" value="FBOX"/>
    <property type="match status" value="1"/>
</dbReference>
<keyword evidence="1" id="KW-0175">Coiled coil</keyword>